<dbReference type="AlphaFoldDB" id="A0A7S0FQZ9"/>
<reference evidence="2" key="1">
    <citation type="submission" date="2021-01" db="EMBL/GenBank/DDBJ databases">
        <authorList>
            <person name="Corre E."/>
            <person name="Pelletier E."/>
            <person name="Niang G."/>
            <person name="Scheremetjew M."/>
            <person name="Finn R."/>
            <person name="Kale V."/>
            <person name="Holt S."/>
            <person name="Cochrane G."/>
            <person name="Meng A."/>
            <person name="Brown T."/>
            <person name="Cohen L."/>
        </authorList>
    </citation>
    <scope>NUCLEOTIDE SEQUENCE</scope>
    <source>
        <strain evidence="2">CCMP3303</strain>
    </source>
</reference>
<organism evidence="2">
    <name type="scientific">Minutocellus polymorphus</name>
    <dbReference type="NCBI Taxonomy" id="265543"/>
    <lineage>
        <taxon>Eukaryota</taxon>
        <taxon>Sar</taxon>
        <taxon>Stramenopiles</taxon>
        <taxon>Ochrophyta</taxon>
        <taxon>Bacillariophyta</taxon>
        <taxon>Mediophyceae</taxon>
        <taxon>Cymatosirophycidae</taxon>
        <taxon>Cymatosirales</taxon>
        <taxon>Cymatosiraceae</taxon>
        <taxon>Minutocellus</taxon>
    </lineage>
</organism>
<feature type="compositionally biased region" description="Polar residues" evidence="1">
    <location>
        <begin position="1"/>
        <end position="19"/>
    </location>
</feature>
<evidence type="ECO:0000256" key="1">
    <source>
        <dbReference type="SAM" id="MobiDB-lite"/>
    </source>
</evidence>
<name>A0A7S0FQZ9_9STRA</name>
<sequence>MQASKNPRTVNNNTGSNKRTIVAPSAAKTTQGIKNMAKVLLSSKGKIFLSNLSNGQQRHLLHAFRLGYNEHQECVDSITLACQMAGDDLRSDHYREKVATMIEKADDVSFLEKLLVQKKDEHAKAAAAVAAISTRAEEFEGLKADAFTADGNIKSAIDLLRKAISDGY</sequence>
<dbReference type="EMBL" id="HBEJ01015904">
    <property type="protein sequence ID" value="CAD8376996.1"/>
    <property type="molecule type" value="Transcribed_RNA"/>
</dbReference>
<feature type="region of interest" description="Disordered" evidence="1">
    <location>
        <begin position="1"/>
        <end position="27"/>
    </location>
</feature>
<accession>A0A7S0FQZ9</accession>
<protein>
    <submittedName>
        <fullName evidence="2">Uncharacterized protein</fullName>
    </submittedName>
</protein>
<proteinExistence type="predicted"/>
<gene>
    <name evidence="2" type="ORF">MPOL1434_LOCUS9296</name>
</gene>
<evidence type="ECO:0000313" key="2">
    <source>
        <dbReference type="EMBL" id="CAD8376996.1"/>
    </source>
</evidence>